<keyword evidence="2" id="KW-1185">Reference proteome</keyword>
<evidence type="ECO:0000313" key="1">
    <source>
        <dbReference type="EMBL" id="KAH3835174.1"/>
    </source>
</evidence>
<reference evidence="1" key="1">
    <citation type="journal article" date="2019" name="bioRxiv">
        <title>The Genome of the Zebra Mussel, Dreissena polymorpha: A Resource for Invasive Species Research.</title>
        <authorList>
            <person name="McCartney M.A."/>
            <person name="Auch B."/>
            <person name="Kono T."/>
            <person name="Mallez S."/>
            <person name="Zhang Y."/>
            <person name="Obille A."/>
            <person name="Becker A."/>
            <person name="Abrahante J.E."/>
            <person name="Garbe J."/>
            <person name="Badalamenti J.P."/>
            <person name="Herman A."/>
            <person name="Mangelson H."/>
            <person name="Liachko I."/>
            <person name="Sullivan S."/>
            <person name="Sone E.D."/>
            <person name="Koren S."/>
            <person name="Silverstein K.A.T."/>
            <person name="Beckman K.B."/>
            <person name="Gohl D.M."/>
        </authorList>
    </citation>
    <scope>NUCLEOTIDE SEQUENCE</scope>
    <source>
        <strain evidence="1">Duluth1</strain>
        <tissue evidence="1">Whole animal</tissue>
    </source>
</reference>
<organism evidence="1 2">
    <name type="scientific">Dreissena polymorpha</name>
    <name type="common">Zebra mussel</name>
    <name type="synonym">Mytilus polymorpha</name>
    <dbReference type="NCBI Taxonomy" id="45954"/>
    <lineage>
        <taxon>Eukaryota</taxon>
        <taxon>Metazoa</taxon>
        <taxon>Spiralia</taxon>
        <taxon>Lophotrochozoa</taxon>
        <taxon>Mollusca</taxon>
        <taxon>Bivalvia</taxon>
        <taxon>Autobranchia</taxon>
        <taxon>Heteroconchia</taxon>
        <taxon>Euheterodonta</taxon>
        <taxon>Imparidentia</taxon>
        <taxon>Neoheterodontei</taxon>
        <taxon>Myida</taxon>
        <taxon>Dreissenoidea</taxon>
        <taxon>Dreissenidae</taxon>
        <taxon>Dreissena</taxon>
    </lineage>
</organism>
<gene>
    <name evidence="1" type="ORF">DPMN_108521</name>
</gene>
<proteinExistence type="predicted"/>
<comment type="caution">
    <text evidence="1">The sequence shown here is derived from an EMBL/GenBank/DDBJ whole genome shotgun (WGS) entry which is preliminary data.</text>
</comment>
<protein>
    <submittedName>
        <fullName evidence="1">Uncharacterized protein</fullName>
    </submittedName>
</protein>
<sequence>MALVNLQEQFNTEDRVIPYYLQEQCTTKNWMICNLQEYCTIENWKIPVIGKNKALLRTCT</sequence>
<accession>A0A9D4K921</accession>
<dbReference type="EMBL" id="JAIWYP010000004">
    <property type="protein sequence ID" value="KAH3835174.1"/>
    <property type="molecule type" value="Genomic_DNA"/>
</dbReference>
<name>A0A9D4K921_DREPO</name>
<reference evidence="1" key="2">
    <citation type="submission" date="2020-11" db="EMBL/GenBank/DDBJ databases">
        <authorList>
            <person name="McCartney M.A."/>
            <person name="Auch B."/>
            <person name="Kono T."/>
            <person name="Mallez S."/>
            <person name="Becker A."/>
            <person name="Gohl D.M."/>
            <person name="Silverstein K.A.T."/>
            <person name="Koren S."/>
            <person name="Bechman K.B."/>
            <person name="Herman A."/>
            <person name="Abrahante J.E."/>
            <person name="Garbe J."/>
        </authorList>
    </citation>
    <scope>NUCLEOTIDE SEQUENCE</scope>
    <source>
        <strain evidence="1">Duluth1</strain>
        <tissue evidence="1">Whole animal</tissue>
    </source>
</reference>
<dbReference type="AlphaFoldDB" id="A0A9D4K921"/>
<evidence type="ECO:0000313" key="2">
    <source>
        <dbReference type="Proteomes" id="UP000828390"/>
    </source>
</evidence>
<dbReference type="Proteomes" id="UP000828390">
    <property type="component" value="Unassembled WGS sequence"/>
</dbReference>